<organism evidence="2">
    <name type="scientific">Arundo donax</name>
    <name type="common">Giant reed</name>
    <name type="synonym">Donax arundinaceus</name>
    <dbReference type="NCBI Taxonomy" id="35708"/>
    <lineage>
        <taxon>Eukaryota</taxon>
        <taxon>Viridiplantae</taxon>
        <taxon>Streptophyta</taxon>
        <taxon>Embryophyta</taxon>
        <taxon>Tracheophyta</taxon>
        <taxon>Spermatophyta</taxon>
        <taxon>Magnoliopsida</taxon>
        <taxon>Liliopsida</taxon>
        <taxon>Poales</taxon>
        <taxon>Poaceae</taxon>
        <taxon>PACMAD clade</taxon>
        <taxon>Arundinoideae</taxon>
        <taxon>Arundineae</taxon>
        <taxon>Arundo</taxon>
    </lineage>
</organism>
<name>A0A0A9DEH0_ARUDO</name>
<dbReference type="EMBL" id="GBRH01215778">
    <property type="protein sequence ID" value="JAD82117.1"/>
    <property type="molecule type" value="Transcribed_RNA"/>
</dbReference>
<feature type="compositionally biased region" description="Gly residues" evidence="1">
    <location>
        <begin position="49"/>
        <end position="68"/>
    </location>
</feature>
<feature type="compositionally biased region" description="Gly residues" evidence="1">
    <location>
        <begin position="1"/>
        <end position="16"/>
    </location>
</feature>
<reference evidence="2" key="2">
    <citation type="journal article" date="2015" name="Data Brief">
        <title>Shoot transcriptome of the giant reed, Arundo donax.</title>
        <authorList>
            <person name="Barrero R.A."/>
            <person name="Guerrero F.D."/>
            <person name="Moolhuijzen P."/>
            <person name="Goolsby J.A."/>
            <person name="Tidwell J."/>
            <person name="Bellgard S.E."/>
            <person name="Bellgard M.I."/>
        </authorList>
    </citation>
    <scope>NUCLEOTIDE SEQUENCE</scope>
    <source>
        <tissue evidence="2">Shoot tissue taken approximately 20 cm above the soil surface</tissue>
    </source>
</reference>
<evidence type="ECO:0000256" key="1">
    <source>
        <dbReference type="SAM" id="MobiDB-lite"/>
    </source>
</evidence>
<sequence length="120" mass="11633">MGAHGLAGGAAGGGGRQAVVGAPLDRPAPDLEPLDAPAAVGLRQHHGGPRGGRGEGYGEVGEACGGGGGDEDDDEKEEATAASGVGWPAGEGESGRRRHCCVCLRSKEPGGGSVGARPRG</sequence>
<proteinExistence type="predicted"/>
<protein>
    <submittedName>
        <fullName evidence="2">Uncharacterized protein</fullName>
    </submittedName>
</protein>
<reference evidence="2" key="1">
    <citation type="submission" date="2014-09" db="EMBL/GenBank/DDBJ databases">
        <authorList>
            <person name="Magalhaes I.L.F."/>
            <person name="Oliveira U."/>
            <person name="Santos F.R."/>
            <person name="Vidigal T.H.D.A."/>
            <person name="Brescovit A.D."/>
            <person name="Santos A.J."/>
        </authorList>
    </citation>
    <scope>NUCLEOTIDE SEQUENCE</scope>
    <source>
        <tissue evidence="2">Shoot tissue taken approximately 20 cm above the soil surface</tissue>
    </source>
</reference>
<dbReference type="AlphaFoldDB" id="A0A0A9DEH0"/>
<evidence type="ECO:0000313" key="2">
    <source>
        <dbReference type="EMBL" id="JAD82117.1"/>
    </source>
</evidence>
<accession>A0A0A9DEH0</accession>
<feature type="region of interest" description="Disordered" evidence="1">
    <location>
        <begin position="1"/>
        <end position="96"/>
    </location>
</feature>